<gene>
    <name evidence="3" type="ORF">HHL14_13005</name>
</gene>
<reference evidence="3 4" key="1">
    <citation type="submission" date="2020-04" db="EMBL/GenBank/DDBJ databases">
        <title>Paraburkholderia sp. G-4-1-8 isolated from soil.</title>
        <authorList>
            <person name="Dahal R.H."/>
        </authorList>
    </citation>
    <scope>NUCLEOTIDE SEQUENCE [LARGE SCALE GENOMIC DNA]</scope>
    <source>
        <strain evidence="3 4">G-4-1-8</strain>
    </source>
</reference>
<keyword evidence="1 3" id="KW-0808">Transferase</keyword>
<organism evidence="3 4">
    <name type="scientific">Paraburkholderia antibiotica</name>
    <dbReference type="NCBI Taxonomy" id="2728839"/>
    <lineage>
        <taxon>Bacteria</taxon>
        <taxon>Pseudomonadati</taxon>
        <taxon>Pseudomonadota</taxon>
        <taxon>Betaproteobacteria</taxon>
        <taxon>Burkholderiales</taxon>
        <taxon>Burkholderiaceae</taxon>
        <taxon>Paraburkholderia</taxon>
    </lineage>
</organism>
<evidence type="ECO:0000313" key="4">
    <source>
        <dbReference type="Proteomes" id="UP000583127"/>
    </source>
</evidence>
<proteinExistence type="predicted"/>
<dbReference type="EMBL" id="JABBFZ010000006">
    <property type="protein sequence ID" value="NML31752.1"/>
    <property type="molecule type" value="Genomic_DNA"/>
</dbReference>
<accession>A0A7X9X6C5</accession>
<keyword evidence="4" id="KW-1185">Reference proteome</keyword>
<evidence type="ECO:0000256" key="2">
    <source>
        <dbReference type="SAM" id="MobiDB-lite"/>
    </source>
</evidence>
<dbReference type="AlphaFoldDB" id="A0A7X9X6C5"/>
<comment type="caution">
    <text evidence="3">The sequence shown here is derived from an EMBL/GenBank/DDBJ whole genome shotgun (WGS) entry which is preliminary data.</text>
</comment>
<dbReference type="InterPro" id="IPR003673">
    <property type="entry name" value="CoA-Trfase_fam_III"/>
</dbReference>
<feature type="region of interest" description="Disordered" evidence="2">
    <location>
        <begin position="23"/>
        <end position="43"/>
    </location>
</feature>
<evidence type="ECO:0000313" key="3">
    <source>
        <dbReference type="EMBL" id="NML31752.1"/>
    </source>
</evidence>
<dbReference type="InterPro" id="IPR023606">
    <property type="entry name" value="CoA-Trfase_III_dom_1_sf"/>
</dbReference>
<dbReference type="InterPro" id="IPR050483">
    <property type="entry name" value="CoA-transferase_III_domain"/>
</dbReference>
<evidence type="ECO:0000256" key="1">
    <source>
        <dbReference type="ARBA" id="ARBA00022679"/>
    </source>
</evidence>
<dbReference type="SUPFAM" id="SSF89796">
    <property type="entry name" value="CoA-transferase family III (CaiB/BaiF)"/>
    <property type="match status" value="1"/>
</dbReference>
<sequence length="428" mass="46743">MRTYGSARDLCAIAYRTDSGDSDLAQANTPSFTDATSTQPRSGPLAGVRIVDLTSVGMGPYATQIFGDMGAEVIKVEAPEGDVFRQPAPARTPGMSAIFLNLNRNKKCVTLDLKQADDLATLKALIDTADVFISNVRPKALKKLGLDYELLAMTHPRLIYCAAVGFGQSGPYAAKPAFDDIIQAMSGLAALQGAATGTPSYINTIIADKVTGLTLAYAVPMALYEREKSGRGQAIEVPMFETLVSFSMIEHMGGRTFEPAEGGMGYSRVLSAHRRPYRTADGFIGLLPYTDGQWQRFFDIAGRADLATDPRFGSAQRRSEHYDVLYEELAAIVLTRTTDDWLVQLEAADIPVARVMELDDLLDDPHLQATGFFVERDHPTEGRVRQMNVPVSFSRTPGRIDTLAERQGTSQHDVLRELPSPRVATEEQ</sequence>
<dbReference type="Proteomes" id="UP000583127">
    <property type="component" value="Unassembled WGS sequence"/>
</dbReference>
<dbReference type="PANTHER" id="PTHR48207">
    <property type="entry name" value="SUCCINATE--HYDROXYMETHYLGLUTARATE COA-TRANSFERASE"/>
    <property type="match status" value="1"/>
</dbReference>
<name>A0A7X9X6C5_9BURK</name>
<dbReference type="Pfam" id="PF02515">
    <property type="entry name" value="CoA_transf_3"/>
    <property type="match status" value="1"/>
</dbReference>
<dbReference type="GO" id="GO:0008410">
    <property type="term" value="F:CoA-transferase activity"/>
    <property type="evidence" value="ECO:0007669"/>
    <property type="project" value="TreeGrafter"/>
</dbReference>
<dbReference type="Gene3D" id="3.40.50.10540">
    <property type="entry name" value="Crotonobetainyl-coa:carnitine coa-transferase, domain 1"/>
    <property type="match status" value="1"/>
</dbReference>
<protein>
    <submittedName>
        <fullName evidence="3">CoA transferase</fullName>
    </submittedName>
</protein>
<dbReference type="InterPro" id="IPR044855">
    <property type="entry name" value="CoA-Trfase_III_dom3_sf"/>
</dbReference>
<dbReference type="Gene3D" id="3.30.1540.10">
    <property type="entry name" value="formyl-coa transferase, domain 3"/>
    <property type="match status" value="1"/>
</dbReference>
<dbReference type="PANTHER" id="PTHR48207:SF4">
    <property type="entry name" value="BLL6097 PROTEIN"/>
    <property type="match status" value="1"/>
</dbReference>
<feature type="compositionally biased region" description="Polar residues" evidence="2">
    <location>
        <begin position="25"/>
        <end position="41"/>
    </location>
</feature>